<organism evidence="7 8">
    <name type="scientific">Natrialba hulunbeirensis JCM 10989</name>
    <dbReference type="NCBI Taxonomy" id="1227493"/>
    <lineage>
        <taxon>Archaea</taxon>
        <taxon>Methanobacteriati</taxon>
        <taxon>Methanobacteriota</taxon>
        <taxon>Stenosarchaea group</taxon>
        <taxon>Halobacteria</taxon>
        <taxon>Halobacteriales</taxon>
        <taxon>Natrialbaceae</taxon>
        <taxon>Natrialba</taxon>
    </lineage>
</organism>
<dbReference type="InterPro" id="IPR035965">
    <property type="entry name" value="PAS-like_dom_sf"/>
</dbReference>
<dbReference type="PROSITE" id="PS50112">
    <property type="entry name" value="PAS"/>
    <property type="match status" value="1"/>
</dbReference>
<evidence type="ECO:0000259" key="6">
    <source>
        <dbReference type="PROSITE" id="PS50112"/>
    </source>
</evidence>
<dbReference type="EMBL" id="AOIM01000010">
    <property type="protein sequence ID" value="ELY94650.1"/>
    <property type="molecule type" value="Genomic_DNA"/>
</dbReference>
<gene>
    <name evidence="7" type="ORF">C483_02925</name>
</gene>
<dbReference type="Gene3D" id="3.30.450.20">
    <property type="entry name" value="PAS domain"/>
    <property type="match status" value="1"/>
</dbReference>
<keyword evidence="5" id="KW-0418">Kinase</keyword>
<dbReference type="STRING" id="1227493.C483_02925"/>
<sequence>MNRRNDIIYEVVAALAAADGSDPGSLGYTLADYVDPTVIERLVASNTASELSFQVPGHEVTVTADAEVFIDGVEYRTGRQSPVSTSERTVGGDRETPDQLQLQRFFTNLPCTVYQSRNEEGWPIEFISGNCHELTGYEPNAFIIGGINFGFDLIHPDDCERVNAAVDQSIENETPFSVMYRLQTANSTEKWVLEIGMPLFDGTEPLSIVGAIVDLSDVGPEQAQSVPSPGRVNPSR</sequence>
<evidence type="ECO:0000313" key="8">
    <source>
        <dbReference type="Proteomes" id="UP000011519"/>
    </source>
</evidence>
<dbReference type="AlphaFoldDB" id="M0A7B7"/>
<protein>
    <recommendedName>
        <fullName evidence="2">histidine kinase</fullName>
        <ecNumber evidence="2">2.7.13.3</ecNumber>
    </recommendedName>
</protein>
<evidence type="ECO:0000313" key="7">
    <source>
        <dbReference type="EMBL" id="ELY94650.1"/>
    </source>
</evidence>
<dbReference type="RefSeq" id="WP_006651840.1">
    <property type="nucleotide sequence ID" value="NZ_AOIM01000010.1"/>
</dbReference>
<keyword evidence="8" id="KW-1185">Reference proteome</keyword>
<dbReference type="InterPro" id="IPR013655">
    <property type="entry name" value="PAS_fold_3"/>
</dbReference>
<dbReference type="InterPro" id="IPR000014">
    <property type="entry name" value="PAS"/>
</dbReference>
<evidence type="ECO:0000256" key="4">
    <source>
        <dbReference type="ARBA" id="ARBA00022679"/>
    </source>
</evidence>
<name>M0A7B7_9EURY</name>
<dbReference type="Proteomes" id="UP000011519">
    <property type="component" value="Unassembled WGS sequence"/>
</dbReference>
<dbReference type="PATRIC" id="fig|1227493.4.peg.551"/>
<dbReference type="InterPro" id="IPR040624">
    <property type="entry name" value="HalOD1"/>
</dbReference>
<evidence type="ECO:0000256" key="2">
    <source>
        <dbReference type="ARBA" id="ARBA00012438"/>
    </source>
</evidence>
<accession>M0A7B7</accession>
<dbReference type="CDD" id="cd00130">
    <property type="entry name" value="PAS"/>
    <property type="match status" value="1"/>
</dbReference>
<dbReference type="GO" id="GO:0004673">
    <property type="term" value="F:protein histidine kinase activity"/>
    <property type="evidence" value="ECO:0007669"/>
    <property type="project" value="UniProtKB-EC"/>
</dbReference>
<evidence type="ECO:0000256" key="3">
    <source>
        <dbReference type="ARBA" id="ARBA00022553"/>
    </source>
</evidence>
<keyword evidence="4" id="KW-0808">Transferase</keyword>
<evidence type="ECO:0000256" key="5">
    <source>
        <dbReference type="ARBA" id="ARBA00022777"/>
    </source>
</evidence>
<evidence type="ECO:0000256" key="1">
    <source>
        <dbReference type="ARBA" id="ARBA00000085"/>
    </source>
</evidence>
<feature type="domain" description="PAS" evidence="6">
    <location>
        <begin position="118"/>
        <end position="173"/>
    </location>
</feature>
<dbReference type="OrthoDB" id="3369at2157"/>
<dbReference type="SUPFAM" id="SSF55785">
    <property type="entry name" value="PYP-like sensor domain (PAS domain)"/>
    <property type="match status" value="1"/>
</dbReference>
<comment type="catalytic activity">
    <reaction evidence="1">
        <text>ATP + protein L-histidine = ADP + protein N-phospho-L-histidine.</text>
        <dbReference type="EC" id="2.7.13.3"/>
    </reaction>
</comment>
<comment type="caution">
    <text evidence="7">The sequence shown here is derived from an EMBL/GenBank/DDBJ whole genome shotgun (WGS) entry which is preliminary data.</text>
</comment>
<dbReference type="PANTHER" id="PTHR43304:SF1">
    <property type="entry name" value="PAC DOMAIN-CONTAINING PROTEIN"/>
    <property type="match status" value="1"/>
</dbReference>
<dbReference type="InterPro" id="IPR052162">
    <property type="entry name" value="Sensor_kinase/Photoreceptor"/>
</dbReference>
<dbReference type="Pfam" id="PF08447">
    <property type="entry name" value="PAS_3"/>
    <property type="match status" value="1"/>
</dbReference>
<keyword evidence="3" id="KW-0597">Phosphoprotein</keyword>
<proteinExistence type="predicted"/>
<dbReference type="EC" id="2.7.13.3" evidence="2"/>
<dbReference type="Pfam" id="PF18545">
    <property type="entry name" value="HalOD1"/>
    <property type="match status" value="1"/>
</dbReference>
<dbReference type="PANTHER" id="PTHR43304">
    <property type="entry name" value="PHYTOCHROME-LIKE PROTEIN CPH1"/>
    <property type="match status" value="1"/>
</dbReference>
<reference evidence="7 8" key="1">
    <citation type="journal article" date="2014" name="PLoS Genet.">
        <title>Phylogenetically driven sequencing of extremely halophilic archaea reveals strategies for static and dynamic osmo-response.</title>
        <authorList>
            <person name="Becker E.A."/>
            <person name="Seitzer P.M."/>
            <person name="Tritt A."/>
            <person name="Larsen D."/>
            <person name="Krusor M."/>
            <person name="Yao A.I."/>
            <person name="Wu D."/>
            <person name="Madern D."/>
            <person name="Eisen J.A."/>
            <person name="Darling A.E."/>
            <person name="Facciotti M.T."/>
        </authorList>
    </citation>
    <scope>NUCLEOTIDE SEQUENCE [LARGE SCALE GENOMIC DNA]</scope>
    <source>
        <strain evidence="7 8">JCM 10989</strain>
    </source>
</reference>